<gene>
    <name evidence="1" type="ORF">HNP86_001716</name>
</gene>
<sequence>MADSKTFRTNEKDCANLELIKKFHGFSSDSDAIKYALQNEAEACKFLETVG</sequence>
<evidence type="ECO:0000313" key="2">
    <source>
        <dbReference type="Proteomes" id="UP000564425"/>
    </source>
</evidence>
<organism evidence="1 2">
    <name type="scientific">Methanococcus maripaludis</name>
    <name type="common">Methanococcus deltae</name>
    <dbReference type="NCBI Taxonomy" id="39152"/>
    <lineage>
        <taxon>Archaea</taxon>
        <taxon>Methanobacteriati</taxon>
        <taxon>Methanobacteriota</taxon>
        <taxon>Methanomada group</taxon>
        <taxon>Methanococci</taxon>
        <taxon>Methanococcales</taxon>
        <taxon>Methanococcaceae</taxon>
        <taxon>Methanococcus</taxon>
    </lineage>
</organism>
<dbReference type="AlphaFoldDB" id="A0A7J9NX23"/>
<accession>A0A7J9NX23</accession>
<dbReference type="RefSeq" id="WP_181501362.1">
    <property type="nucleotide sequence ID" value="NZ_JACDUH010000002.1"/>
</dbReference>
<evidence type="ECO:0000313" key="1">
    <source>
        <dbReference type="EMBL" id="MBA2851563.1"/>
    </source>
</evidence>
<comment type="caution">
    <text evidence="1">The sequence shown here is derived from an EMBL/GenBank/DDBJ whole genome shotgun (WGS) entry which is preliminary data.</text>
</comment>
<name>A0A7J9NX23_METMI</name>
<proteinExistence type="predicted"/>
<dbReference type="EMBL" id="JACDUH010000002">
    <property type="protein sequence ID" value="MBA2851563.1"/>
    <property type="molecule type" value="Genomic_DNA"/>
</dbReference>
<protein>
    <submittedName>
        <fullName evidence="1">Uncharacterized protein</fullName>
    </submittedName>
</protein>
<reference evidence="1 2" key="1">
    <citation type="submission" date="2020-07" db="EMBL/GenBank/DDBJ databases">
        <title>Genomic Encyclopedia of Type Strains, Phase IV (KMG-V): Genome sequencing to study the core and pangenomes of soil and plant-associated prokaryotes.</title>
        <authorList>
            <person name="Whitman W."/>
        </authorList>
    </citation>
    <scope>NUCLEOTIDE SEQUENCE [LARGE SCALE GENOMIC DNA]</scope>
    <source>
        <strain evidence="1 2">A1</strain>
    </source>
</reference>
<dbReference type="Proteomes" id="UP000564425">
    <property type="component" value="Unassembled WGS sequence"/>
</dbReference>